<evidence type="ECO:0000313" key="3">
    <source>
        <dbReference type="EMBL" id="MFD2832787.1"/>
    </source>
</evidence>
<protein>
    <submittedName>
        <fullName evidence="3">Exo-alpha-sialidase</fullName>
        <ecNumber evidence="3">3.2.1.18</ecNumber>
    </submittedName>
</protein>
<dbReference type="PANTHER" id="PTHR43301">
    <property type="entry name" value="ARABINAN ENDO-1,5-ALPHA-L-ARABINOSIDASE"/>
    <property type="match status" value="1"/>
</dbReference>
<dbReference type="InterPro" id="IPR011040">
    <property type="entry name" value="Sialidase"/>
</dbReference>
<accession>A0ABW5X340</accession>
<gene>
    <name evidence="3" type="ORF">ACFSYS_05755</name>
</gene>
<evidence type="ECO:0000259" key="2">
    <source>
        <dbReference type="Pfam" id="PF13088"/>
    </source>
</evidence>
<dbReference type="Gene3D" id="2.115.10.20">
    <property type="entry name" value="Glycosyl hydrolase domain, family 43"/>
    <property type="match status" value="1"/>
</dbReference>
<keyword evidence="3" id="KW-0326">Glycosidase</keyword>
<dbReference type="EC" id="3.2.1.18" evidence="3"/>
<sequence length="355" mass="41292">MDYRLTFRKRNKQNITRKTFLLLTCCAMFICGPVMAQTDQDQNIADKPLFRDPVFDGAADPVIIWNPSEQKHFMFYTNRRAKADTLSGVSWVHGTKIGIAESSDGGATWKYRETANINYPFLKDSESTFWAPEVITHKGTYHMYLSIVPGIFEDWYHPRDIVHFTSEDLLNWYYKSTLDLSSERVIDASVFKLPDGRWRMYYNNENDNKSIYYADSSDLYHWNDSGKKVIEESGEGAKIFRWKNKNWLIFDSWDGLSVYSSEDFENWKKQENNILQNPGTGNDDKVKGGHPDVVVKGDRAFIFYFTHPGRTPENNGIDNYETRRSSIQVAELEYKNGEITTHRNKEVNLDLNKSP</sequence>
<dbReference type="GO" id="GO:0004308">
    <property type="term" value="F:exo-alpha-sialidase activity"/>
    <property type="evidence" value="ECO:0007669"/>
    <property type="project" value="UniProtKB-EC"/>
</dbReference>
<dbReference type="InterPro" id="IPR050727">
    <property type="entry name" value="GH43_arabinanases"/>
</dbReference>
<proteinExistence type="predicted"/>
<feature type="chain" id="PRO_5046637334" evidence="1">
    <location>
        <begin position="37"/>
        <end position="355"/>
    </location>
</feature>
<feature type="signal peptide" evidence="1">
    <location>
        <begin position="1"/>
        <end position="36"/>
    </location>
</feature>
<keyword evidence="4" id="KW-1185">Reference proteome</keyword>
<dbReference type="RefSeq" id="WP_378212361.1">
    <property type="nucleotide sequence ID" value="NZ_JBHUOJ010000010.1"/>
</dbReference>
<dbReference type="Proteomes" id="UP001597438">
    <property type="component" value="Unassembled WGS sequence"/>
</dbReference>
<dbReference type="CDD" id="cd08984">
    <property type="entry name" value="GH43-like"/>
    <property type="match status" value="1"/>
</dbReference>
<dbReference type="SUPFAM" id="SSF75005">
    <property type="entry name" value="Arabinanase/levansucrase/invertase"/>
    <property type="match status" value="1"/>
</dbReference>
<dbReference type="InterPro" id="IPR023296">
    <property type="entry name" value="Glyco_hydro_beta-prop_sf"/>
</dbReference>
<comment type="caution">
    <text evidence="3">The sequence shown here is derived from an EMBL/GenBank/DDBJ whole genome shotgun (WGS) entry which is preliminary data.</text>
</comment>
<dbReference type="EMBL" id="JBHUOJ010000010">
    <property type="protein sequence ID" value="MFD2832787.1"/>
    <property type="molecule type" value="Genomic_DNA"/>
</dbReference>
<evidence type="ECO:0000313" key="4">
    <source>
        <dbReference type="Proteomes" id="UP001597438"/>
    </source>
</evidence>
<keyword evidence="1" id="KW-0732">Signal</keyword>
<name>A0ABW5X340_9FLAO</name>
<evidence type="ECO:0000256" key="1">
    <source>
        <dbReference type="SAM" id="SignalP"/>
    </source>
</evidence>
<dbReference type="PANTHER" id="PTHR43301:SF3">
    <property type="entry name" value="ARABINAN ENDO-1,5-ALPHA-L-ARABINOSIDASE A-RELATED"/>
    <property type="match status" value="1"/>
</dbReference>
<reference evidence="4" key="1">
    <citation type="journal article" date="2019" name="Int. J. Syst. Evol. Microbiol.">
        <title>The Global Catalogue of Microorganisms (GCM) 10K type strain sequencing project: providing services to taxonomists for standard genome sequencing and annotation.</title>
        <authorList>
            <consortium name="The Broad Institute Genomics Platform"/>
            <consortium name="The Broad Institute Genome Sequencing Center for Infectious Disease"/>
            <person name="Wu L."/>
            <person name="Ma J."/>
        </authorList>
    </citation>
    <scope>NUCLEOTIDE SEQUENCE [LARGE SCALE GENOMIC DNA]</scope>
    <source>
        <strain evidence="4">KCTC 52925</strain>
    </source>
</reference>
<organism evidence="3 4">
    <name type="scientific">Christiangramia antarctica</name>
    <dbReference type="NCBI Taxonomy" id="2058158"/>
    <lineage>
        <taxon>Bacteria</taxon>
        <taxon>Pseudomonadati</taxon>
        <taxon>Bacteroidota</taxon>
        <taxon>Flavobacteriia</taxon>
        <taxon>Flavobacteriales</taxon>
        <taxon>Flavobacteriaceae</taxon>
        <taxon>Christiangramia</taxon>
    </lineage>
</organism>
<feature type="domain" description="Sialidase" evidence="2">
    <location>
        <begin position="59"/>
        <end position="269"/>
    </location>
</feature>
<keyword evidence="3" id="KW-0378">Hydrolase</keyword>
<dbReference type="Pfam" id="PF13088">
    <property type="entry name" value="BNR_2"/>
    <property type="match status" value="1"/>
</dbReference>